<dbReference type="InParanoid" id="A0A317XH24"/>
<dbReference type="Pfam" id="PF03815">
    <property type="entry name" value="LCCL"/>
    <property type="match status" value="1"/>
</dbReference>
<dbReference type="PANTHER" id="PTHR31331:SF1">
    <property type="entry name" value="CYSTEINE RICH SECRETORY PROTEIN LCCL DOMAIN CONTAINING 2"/>
    <property type="match status" value="1"/>
</dbReference>
<name>A0A317XH24_9BASI</name>
<feature type="transmembrane region" description="Helical" evidence="1">
    <location>
        <begin position="301"/>
        <end position="318"/>
    </location>
</feature>
<dbReference type="PROSITE" id="PS50820">
    <property type="entry name" value="LCCL"/>
    <property type="match status" value="1"/>
</dbReference>
<dbReference type="AlphaFoldDB" id="A0A317XH24"/>
<keyword evidence="1" id="KW-1133">Transmembrane helix</keyword>
<gene>
    <name evidence="3" type="ORF">BCV70DRAFT_167087</name>
</gene>
<dbReference type="InterPro" id="IPR051957">
    <property type="entry name" value="CRISP-LCCL_domain"/>
</dbReference>
<feature type="non-terminal residue" evidence="3">
    <location>
        <position position="1"/>
    </location>
</feature>
<accession>A0A317XH24</accession>
<dbReference type="InterPro" id="IPR036609">
    <property type="entry name" value="LCCL_sf"/>
</dbReference>
<evidence type="ECO:0000256" key="1">
    <source>
        <dbReference type="SAM" id="Phobius"/>
    </source>
</evidence>
<keyword evidence="4" id="KW-1185">Reference proteome</keyword>
<keyword evidence="1" id="KW-0472">Membrane</keyword>
<evidence type="ECO:0000259" key="2">
    <source>
        <dbReference type="PROSITE" id="PS50820"/>
    </source>
</evidence>
<reference evidence="3 4" key="1">
    <citation type="journal article" date="2018" name="Mol. Biol. Evol.">
        <title>Broad Genomic Sampling Reveals a Smut Pathogenic Ancestry of the Fungal Clade Ustilaginomycotina.</title>
        <authorList>
            <person name="Kijpornyongpan T."/>
            <person name="Mondo S.J."/>
            <person name="Barry K."/>
            <person name="Sandor L."/>
            <person name="Lee J."/>
            <person name="Lipzen A."/>
            <person name="Pangilinan J."/>
            <person name="LaButti K."/>
            <person name="Hainaut M."/>
            <person name="Henrissat B."/>
            <person name="Grigoriev I.V."/>
            <person name="Spatafora J.W."/>
            <person name="Aime M.C."/>
        </authorList>
    </citation>
    <scope>NUCLEOTIDE SEQUENCE [LARGE SCALE GENOMIC DNA]</scope>
    <source>
        <strain evidence="3 4">MCA 3645</strain>
    </source>
</reference>
<dbReference type="PANTHER" id="PTHR31331">
    <property type="entry name" value="LCCL DOMAIN PROTEIN (AFU_ORTHOLOGUE AFUA_5G08630)"/>
    <property type="match status" value="1"/>
</dbReference>
<proteinExistence type="predicted"/>
<organism evidence="3 4">
    <name type="scientific">Testicularia cyperi</name>
    <dbReference type="NCBI Taxonomy" id="1882483"/>
    <lineage>
        <taxon>Eukaryota</taxon>
        <taxon>Fungi</taxon>
        <taxon>Dikarya</taxon>
        <taxon>Basidiomycota</taxon>
        <taxon>Ustilaginomycotina</taxon>
        <taxon>Ustilaginomycetes</taxon>
        <taxon>Ustilaginales</taxon>
        <taxon>Anthracoideaceae</taxon>
        <taxon>Testicularia</taxon>
    </lineage>
</organism>
<dbReference type="OrthoDB" id="441660at2759"/>
<evidence type="ECO:0000313" key="3">
    <source>
        <dbReference type="EMBL" id="PWY97391.1"/>
    </source>
</evidence>
<feature type="transmembrane region" description="Helical" evidence="1">
    <location>
        <begin position="324"/>
        <end position="352"/>
    </location>
</feature>
<dbReference type="SUPFAM" id="SSF69848">
    <property type="entry name" value="LCCL domain"/>
    <property type="match status" value="1"/>
</dbReference>
<feature type="transmembrane region" description="Helical" evidence="1">
    <location>
        <begin position="169"/>
        <end position="187"/>
    </location>
</feature>
<evidence type="ECO:0000313" key="4">
    <source>
        <dbReference type="Proteomes" id="UP000246740"/>
    </source>
</evidence>
<feature type="transmembrane region" description="Helical" evidence="1">
    <location>
        <begin position="270"/>
        <end position="289"/>
    </location>
</feature>
<feature type="transmembrane region" description="Helical" evidence="1">
    <location>
        <begin position="230"/>
        <end position="250"/>
    </location>
</feature>
<feature type="domain" description="LCCL" evidence="2">
    <location>
        <begin position="64"/>
        <end position="121"/>
    </location>
</feature>
<sequence length="503" mass="54506">FLSCTATYWLRNAGCGLDGQDCAPFYTDADQAGQAFRCPARCDDVTLLNPRSIGAELVNYVPLVVGGGDPDQTYRSDSFICAAAMHAGVLSNSRGGCGSVRLTGAYAGGYQSSRANGLESVGFDAPFPSSYRFEQLESTSDCEDQRWKGYVLNAVMTALVGLVLQPKRIVWFWTLACVGFWHINLISDPRDYPPPIGEAFGDFLPFLFGCYVIYRLAFRFVWPAFVGLPLEATFWTLGFWWVGVLLNVVFAKVPIQRLVARDIAQQPGSLTALIVIVVIVLAIAVYQIVVIRSTGYLPKYLSLYVVGGILIGLAAAVPGETLRIHHYIIALVLLPACAFPTRLSLVYVAFLLGMFTNGVARWGFDGLLQDTTVVQGDATGGTLLPDFNTSAADWATSQGVVRWNPVPQSRSADFDGFNLLVDDVLRYSGAATSFNLSSLAEIFAKQAAVDGQTLEPTFNETVRTAPHYLRLAYTSNGSPGDFTRAATALLNNSTWIAPPDGAT</sequence>
<dbReference type="SMART" id="SM00603">
    <property type="entry name" value="LCCL"/>
    <property type="match status" value="1"/>
</dbReference>
<dbReference type="Proteomes" id="UP000246740">
    <property type="component" value="Unassembled WGS sequence"/>
</dbReference>
<dbReference type="Gene3D" id="2.170.130.20">
    <property type="entry name" value="LCCL-like domain"/>
    <property type="match status" value="1"/>
</dbReference>
<feature type="transmembrane region" description="Helical" evidence="1">
    <location>
        <begin position="199"/>
        <end position="218"/>
    </location>
</feature>
<keyword evidence="1" id="KW-0812">Transmembrane</keyword>
<protein>
    <recommendedName>
        <fullName evidence="2">LCCL domain-containing protein</fullName>
    </recommendedName>
</protein>
<dbReference type="EMBL" id="KZ819209">
    <property type="protein sequence ID" value="PWY97391.1"/>
    <property type="molecule type" value="Genomic_DNA"/>
</dbReference>
<dbReference type="InterPro" id="IPR004043">
    <property type="entry name" value="LCCL"/>
</dbReference>